<sequence length="95" mass="10734">MREDIEIEALASELEDDLVDRYGLMLGSNALSRELGYASHEAFRKAKQRGRIEVPLFDVPNRRGSFALSKEVATWIAKQRLSLAKLPDGMQEEAQ</sequence>
<evidence type="ECO:0000313" key="1">
    <source>
        <dbReference type="EMBL" id="SDO73408.1"/>
    </source>
</evidence>
<organism evidence="1 2">
    <name type="scientific">Pseudomonas arsenicoxydans</name>
    <dbReference type="NCBI Taxonomy" id="702115"/>
    <lineage>
        <taxon>Bacteria</taxon>
        <taxon>Pseudomonadati</taxon>
        <taxon>Pseudomonadota</taxon>
        <taxon>Gammaproteobacteria</taxon>
        <taxon>Pseudomonadales</taxon>
        <taxon>Pseudomonadaceae</taxon>
        <taxon>Pseudomonas</taxon>
    </lineage>
</organism>
<dbReference type="Proteomes" id="UP000198827">
    <property type="component" value="Chromosome I"/>
</dbReference>
<dbReference type="AlphaFoldDB" id="A0A1H0LYY5"/>
<accession>A0A1H0LYY5</accession>
<dbReference type="RefSeq" id="WP_090182938.1">
    <property type="nucleotide sequence ID" value="NZ_LT629705.1"/>
</dbReference>
<evidence type="ECO:0000313" key="2">
    <source>
        <dbReference type="Proteomes" id="UP000198827"/>
    </source>
</evidence>
<name>A0A1H0LYY5_9PSED</name>
<dbReference type="EMBL" id="LT629705">
    <property type="protein sequence ID" value="SDO73408.1"/>
    <property type="molecule type" value="Genomic_DNA"/>
</dbReference>
<protein>
    <recommendedName>
        <fullName evidence="3">Pyocin activator protein PrtN</fullName>
    </recommendedName>
</protein>
<dbReference type="OrthoDB" id="8591913at2"/>
<proteinExistence type="predicted"/>
<evidence type="ECO:0008006" key="3">
    <source>
        <dbReference type="Google" id="ProtNLM"/>
    </source>
</evidence>
<gene>
    <name evidence="1" type="ORF">SAMN04489798_3713</name>
</gene>
<reference evidence="1 2" key="1">
    <citation type="submission" date="2016-10" db="EMBL/GenBank/DDBJ databases">
        <authorList>
            <person name="de Groot N.N."/>
        </authorList>
    </citation>
    <scope>NUCLEOTIDE SEQUENCE [LARGE SCALE GENOMIC DNA]</scope>
    <source>
        <strain evidence="1 2">CECT 7543</strain>
    </source>
</reference>